<evidence type="ECO:0000259" key="2">
    <source>
        <dbReference type="SMART" id="SM00849"/>
    </source>
</evidence>
<dbReference type="Pfam" id="PF07521">
    <property type="entry name" value="RMMBL"/>
    <property type="match status" value="1"/>
</dbReference>
<dbReference type="InterPro" id="IPR001279">
    <property type="entry name" value="Metallo-B-lactamas"/>
</dbReference>
<evidence type="ECO:0000313" key="4">
    <source>
        <dbReference type="EMBL" id="HFG21089.1"/>
    </source>
</evidence>
<protein>
    <submittedName>
        <fullName evidence="4">MBL fold metallo-hydrolase</fullName>
    </submittedName>
</protein>
<evidence type="ECO:0000256" key="1">
    <source>
        <dbReference type="ARBA" id="ARBA00022801"/>
    </source>
</evidence>
<proteinExistence type="predicted"/>
<dbReference type="PANTHER" id="PTHR11203:SF37">
    <property type="entry name" value="INTEGRATOR COMPLEX SUBUNIT 11"/>
    <property type="match status" value="1"/>
</dbReference>
<dbReference type="SUPFAM" id="SSF56281">
    <property type="entry name" value="Metallo-hydrolase/oxidoreductase"/>
    <property type="match status" value="1"/>
</dbReference>
<evidence type="ECO:0000259" key="3">
    <source>
        <dbReference type="SMART" id="SM01027"/>
    </source>
</evidence>
<dbReference type="GO" id="GO:0016787">
    <property type="term" value="F:hydrolase activity"/>
    <property type="evidence" value="ECO:0007669"/>
    <property type="project" value="UniProtKB-KW"/>
</dbReference>
<dbReference type="EMBL" id="DSWI01000021">
    <property type="protein sequence ID" value="HFG21089.1"/>
    <property type="molecule type" value="Genomic_DNA"/>
</dbReference>
<dbReference type="CDD" id="cd16295">
    <property type="entry name" value="TTHA0252-CPSF-like_MBL-fold"/>
    <property type="match status" value="1"/>
</dbReference>
<sequence>MRIIPFGAAQTVTGSCHLVEHQDYRLLLDCGAYQGAAEERNQEPFGFNPKSLHAVLITHAHNDHIGRLPLLIRQGYAGPVYVTEPTRLILPVILEDALKLMQEERERLERKGREAPPLPWNETDLAELYSRLEEVTYYQTQSLGPFRYRLRDAGHLPGSAFIQLEAGGKSLIFSGDLGHRRKDVLTDPDYPAQVDLVLCEGTYGDRSHRPFSATLEEFAEILSDVLGRGGKVFIPSFALERTQEVLFYIRELEQREAIPIVPVFVDSPMASKISEIYPKVRDFFSTEVQHIYSHGLDPFRPKRLEYTHSVEESKALNLMQGPLIIIAGNGMLSGGRILHHLRQGLPDEKNAVIITGYQPRGGLGELLINGAESVRILGETVRVRAKTHTLGGFSGHAGRDELIDWLGSEHRVALVHGEVDKLQALGQALRERGKVAFIAEWGKAIEV</sequence>
<dbReference type="AlphaFoldDB" id="A0A7C3DGW9"/>
<dbReference type="RefSeq" id="WP_409658566.1">
    <property type="nucleotide sequence ID" value="NZ_JBKBUW010000067.1"/>
</dbReference>
<accession>A0A7C3DGW9</accession>
<dbReference type="PROSITE" id="PS51257">
    <property type="entry name" value="PROKAR_LIPOPROTEIN"/>
    <property type="match status" value="1"/>
</dbReference>
<dbReference type="Gene3D" id="3.40.50.10890">
    <property type="match status" value="1"/>
</dbReference>
<dbReference type="PANTHER" id="PTHR11203">
    <property type="entry name" value="CLEAVAGE AND POLYADENYLATION SPECIFICITY FACTOR FAMILY MEMBER"/>
    <property type="match status" value="1"/>
</dbReference>
<dbReference type="Gene3D" id="3.60.15.10">
    <property type="entry name" value="Ribonuclease Z/Hydroxyacylglutathione hydrolase-like"/>
    <property type="match status" value="1"/>
</dbReference>
<dbReference type="InterPro" id="IPR022712">
    <property type="entry name" value="Beta_Casp"/>
</dbReference>
<dbReference type="Pfam" id="PF00753">
    <property type="entry name" value="Lactamase_B"/>
    <property type="match status" value="1"/>
</dbReference>
<feature type="domain" description="Metallo-beta-lactamase" evidence="2">
    <location>
        <begin position="13"/>
        <end position="230"/>
    </location>
</feature>
<name>A0A7C3DGW9_MEIRU</name>
<dbReference type="InterPro" id="IPR036866">
    <property type="entry name" value="RibonucZ/Hydroxyglut_hydro"/>
</dbReference>
<reference evidence="4" key="1">
    <citation type="journal article" date="2020" name="mSystems">
        <title>Genome- and Community-Level Interaction Insights into Carbon Utilization and Element Cycling Functions of Hydrothermarchaeota in Hydrothermal Sediment.</title>
        <authorList>
            <person name="Zhou Z."/>
            <person name="Liu Y."/>
            <person name="Xu W."/>
            <person name="Pan J."/>
            <person name="Luo Z.H."/>
            <person name="Li M."/>
        </authorList>
    </citation>
    <scope>NUCLEOTIDE SEQUENCE [LARGE SCALE GENOMIC DNA]</scope>
    <source>
        <strain evidence="4">SpSt-524</strain>
    </source>
</reference>
<dbReference type="SMART" id="SM00849">
    <property type="entry name" value="Lactamase_B"/>
    <property type="match status" value="1"/>
</dbReference>
<dbReference type="InterPro" id="IPR050698">
    <property type="entry name" value="MBL"/>
</dbReference>
<dbReference type="InterPro" id="IPR011108">
    <property type="entry name" value="RMMBL"/>
</dbReference>
<gene>
    <name evidence="4" type="ORF">ENS82_10305</name>
</gene>
<dbReference type="Pfam" id="PF10996">
    <property type="entry name" value="Beta-Casp"/>
    <property type="match status" value="1"/>
</dbReference>
<keyword evidence="1 4" id="KW-0378">Hydrolase</keyword>
<comment type="caution">
    <text evidence="4">The sequence shown here is derived from an EMBL/GenBank/DDBJ whole genome shotgun (WGS) entry which is preliminary data.</text>
</comment>
<dbReference type="GO" id="GO:0004521">
    <property type="term" value="F:RNA endonuclease activity"/>
    <property type="evidence" value="ECO:0007669"/>
    <property type="project" value="TreeGrafter"/>
</dbReference>
<dbReference type="SMART" id="SM01027">
    <property type="entry name" value="Beta-Casp"/>
    <property type="match status" value="1"/>
</dbReference>
<organism evidence="4">
    <name type="scientific">Meiothermus ruber</name>
    <dbReference type="NCBI Taxonomy" id="277"/>
    <lineage>
        <taxon>Bacteria</taxon>
        <taxon>Thermotogati</taxon>
        <taxon>Deinococcota</taxon>
        <taxon>Deinococci</taxon>
        <taxon>Thermales</taxon>
        <taxon>Thermaceae</taxon>
        <taxon>Meiothermus</taxon>
    </lineage>
</organism>
<feature type="domain" description="Beta-Casp" evidence="3">
    <location>
        <begin position="242"/>
        <end position="367"/>
    </location>
</feature>